<organism evidence="4">
    <name type="scientific">marine metagenome</name>
    <dbReference type="NCBI Taxonomy" id="408172"/>
    <lineage>
        <taxon>unclassified sequences</taxon>
        <taxon>metagenomes</taxon>
        <taxon>ecological metagenomes</taxon>
    </lineage>
</organism>
<gene>
    <name evidence="4" type="ORF">METZ01_LOCUS484834</name>
</gene>
<dbReference type="InterPro" id="IPR038404">
    <property type="entry name" value="TRAP_DctP_sf"/>
</dbReference>
<sequence length="240" mass="26968">ERECLEALQSGVLQVFMFTTGGFGSVYGPAQVLDLPYVFQNDAIAECVLDGPILTKLGQTIEEANLGIRFMTVSNTGGWRNFATTDQPIFSPEDIRSRKIRTITAPLQQELVRQLGGNPTPISWPEVYTALATGVVDGTKNGIHDIVSMQLHEQIRFVTLDGHAYMGGLWWYSEVSWRALSENEKKIVQKGFLKLKNKTREAIRRWEEESYAAFEASGGTLISLDRKTRESFRHAVRGIR</sequence>
<keyword evidence="3" id="KW-0732">Signal</keyword>
<evidence type="ECO:0000256" key="3">
    <source>
        <dbReference type="ARBA" id="ARBA00022729"/>
    </source>
</evidence>
<accession>A0A383CIT5</accession>
<dbReference type="GO" id="GO:0055085">
    <property type="term" value="P:transmembrane transport"/>
    <property type="evidence" value="ECO:0007669"/>
    <property type="project" value="InterPro"/>
</dbReference>
<comment type="similarity">
    <text evidence="1">Belongs to the bacterial solute-binding protein 7 family.</text>
</comment>
<dbReference type="PANTHER" id="PTHR33376">
    <property type="match status" value="1"/>
</dbReference>
<evidence type="ECO:0000256" key="1">
    <source>
        <dbReference type="ARBA" id="ARBA00009023"/>
    </source>
</evidence>
<dbReference type="EMBL" id="UINC01209108">
    <property type="protein sequence ID" value="SVE31980.1"/>
    <property type="molecule type" value="Genomic_DNA"/>
</dbReference>
<keyword evidence="2" id="KW-0813">Transport</keyword>
<feature type="non-terminal residue" evidence="4">
    <location>
        <position position="240"/>
    </location>
</feature>
<proteinExistence type="inferred from homology"/>
<reference evidence="4" key="1">
    <citation type="submission" date="2018-05" db="EMBL/GenBank/DDBJ databases">
        <authorList>
            <person name="Lanie J.A."/>
            <person name="Ng W.-L."/>
            <person name="Kazmierczak K.M."/>
            <person name="Andrzejewski T.M."/>
            <person name="Davidsen T.M."/>
            <person name="Wayne K.J."/>
            <person name="Tettelin H."/>
            <person name="Glass J.I."/>
            <person name="Rusch D."/>
            <person name="Podicherti R."/>
            <person name="Tsui H.-C.T."/>
            <person name="Winkler M.E."/>
        </authorList>
    </citation>
    <scope>NUCLEOTIDE SEQUENCE</scope>
</reference>
<feature type="non-terminal residue" evidence="4">
    <location>
        <position position="1"/>
    </location>
</feature>
<evidence type="ECO:0000313" key="4">
    <source>
        <dbReference type="EMBL" id="SVE31980.1"/>
    </source>
</evidence>
<dbReference type="AlphaFoldDB" id="A0A383CIT5"/>
<dbReference type="InterPro" id="IPR018389">
    <property type="entry name" value="DctP_fam"/>
</dbReference>
<name>A0A383CIT5_9ZZZZ</name>
<dbReference type="Gene3D" id="3.40.190.170">
    <property type="entry name" value="Bacterial extracellular solute-binding protein, family 7"/>
    <property type="match status" value="1"/>
</dbReference>
<dbReference type="PANTHER" id="PTHR33376:SF7">
    <property type="entry name" value="C4-DICARBOXYLATE-BINDING PROTEIN DCTB"/>
    <property type="match status" value="1"/>
</dbReference>
<protein>
    <recommendedName>
        <fullName evidence="5">C4-dicarboxylate ABC transporter substrate-binding protein</fullName>
    </recommendedName>
</protein>
<evidence type="ECO:0000256" key="2">
    <source>
        <dbReference type="ARBA" id="ARBA00022448"/>
    </source>
</evidence>
<dbReference type="NCBIfam" id="NF037995">
    <property type="entry name" value="TRAP_S1"/>
    <property type="match status" value="1"/>
</dbReference>
<dbReference type="Pfam" id="PF03480">
    <property type="entry name" value="DctP"/>
    <property type="match status" value="1"/>
</dbReference>
<evidence type="ECO:0008006" key="5">
    <source>
        <dbReference type="Google" id="ProtNLM"/>
    </source>
</evidence>